<dbReference type="Gene3D" id="2.60.120.620">
    <property type="entry name" value="q2cbj1_9rhob like domain"/>
    <property type="match status" value="1"/>
</dbReference>
<keyword evidence="4" id="KW-0560">Oxidoreductase</keyword>
<sequence length="281" mass="30730">MTLTTSNFLTASLGIAIGAYLAPLLTTTPILSNLNLPFPFFSSPSPPPYTCPPHNYTTTLISLSPLLIHITNFIHPSESTHLINLSQPLLTPSPQHGSAATPQTRTSWSAPLPDSDPITQCILLRASSFLGTLLSPGRDEIGPSQIVRYLPGQKFDPHTDWFPQPRVDDADIESGRRRMYNRIATIFAVLQANHTGGGETWFPKVEAITPQERWEGGERIWRLHEEGGLAFKAVAGNALFWVNIGQDGAGDQRTVHAGLPVQGGTKYGMNIWPRVFFGPDA</sequence>
<evidence type="ECO:0000313" key="8">
    <source>
        <dbReference type="EMBL" id="KAK0613319.1"/>
    </source>
</evidence>
<dbReference type="SMART" id="SM00702">
    <property type="entry name" value="P4Hc"/>
    <property type="match status" value="1"/>
</dbReference>
<organism evidence="8 9">
    <name type="scientific">Immersiella caudata</name>
    <dbReference type="NCBI Taxonomy" id="314043"/>
    <lineage>
        <taxon>Eukaryota</taxon>
        <taxon>Fungi</taxon>
        <taxon>Dikarya</taxon>
        <taxon>Ascomycota</taxon>
        <taxon>Pezizomycotina</taxon>
        <taxon>Sordariomycetes</taxon>
        <taxon>Sordariomycetidae</taxon>
        <taxon>Sordariales</taxon>
        <taxon>Lasiosphaeriaceae</taxon>
        <taxon>Immersiella</taxon>
    </lineage>
</organism>
<evidence type="ECO:0000256" key="3">
    <source>
        <dbReference type="ARBA" id="ARBA00022964"/>
    </source>
</evidence>
<dbReference type="Pfam" id="PF13640">
    <property type="entry name" value="2OG-FeII_Oxy_3"/>
    <property type="match status" value="1"/>
</dbReference>
<dbReference type="GO" id="GO:0031418">
    <property type="term" value="F:L-ascorbic acid binding"/>
    <property type="evidence" value="ECO:0007669"/>
    <property type="project" value="InterPro"/>
</dbReference>
<comment type="caution">
    <text evidence="8">The sequence shown here is derived from an EMBL/GenBank/DDBJ whole genome shotgun (WGS) entry which is preliminary data.</text>
</comment>
<feature type="region of interest" description="Disordered" evidence="6">
    <location>
        <begin position="92"/>
        <end position="111"/>
    </location>
</feature>
<keyword evidence="2" id="KW-0479">Metal-binding</keyword>
<dbReference type="InterPro" id="IPR006620">
    <property type="entry name" value="Pro_4_hyd_alph"/>
</dbReference>
<dbReference type="EMBL" id="JAULSU010000006">
    <property type="protein sequence ID" value="KAK0613319.1"/>
    <property type="molecule type" value="Genomic_DNA"/>
</dbReference>
<dbReference type="InterPro" id="IPR044862">
    <property type="entry name" value="Pro_4_hyd_alph_FE2OG_OXY"/>
</dbReference>
<evidence type="ECO:0000256" key="4">
    <source>
        <dbReference type="ARBA" id="ARBA00023002"/>
    </source>
</evidence>
<dbReference type="GO" id="GO:0005506">
    <property type="term" value="F:iron ion binding"/>
    <property type="evidence" value="ECO:0007669"/>
    <property type="project" value="InterPro"/>
</dbReference>
<dbReference type="PANTHER" id="PTHR10869">
    <property type="entry name" value="PROLYL 4-HYDROXYLASE ALPHA SUBUNIT"/>
    <property type="match status" value="1"/>
</dbReference>
<feature type="domain" description="Prolyl 4-hydroxylase alpha subunit" evidence="7">
    <location>
        <begin position="65"/>
        <end position="274"/>
    </location>
</feature>
<dbReference type="Proteomes" id="UP001175000">
    <property type="component" value="Unassembled WGS sequence"/>
</dbReference>
<dbReference type="InterPro" id="IPR045054">
    <property type="entry name" value="P4HA-like"/>
</dbReference>
<evidence type="ECO:0000259" key="7">
    <source>
        <dbReference type="SMART" id="SM00702"/>
    </source>
</evidence>
<dbReference type="GO" id="GO:0005783">
    <property type="term" value="C:endoplasmic reticulum"/>
    <property type="evidence" value="ECO:0007669"/>
    <property type="project" value="TreeGrafter"/>
</dbReference>
<dbReference type="GO" id="GO:0004656">
    <property type="term" value="F:procollagen-proline 4-dioxygenase activity"/>
    <property type="evidence" value="ECO:0007669"/>
    <property type="project" value="TreeGrafter"/>
</dbReference>
<keyword evidence="9" id="KW-1185">Reference proteome</keyword>
<feature type="compositionally biased region" description="Polar residues" evidence="6">
    <location>
        <begin position="92"/>
        <end position="109"/>
    </location>
</feature>
<protein>
    <recommendedName>
        <fullName evidence="7">Prolyl 4-hydroxylase alpha subunit domain-containing protein</fullName>
    </recommendedName>
</protein>
<name>A0AA39WDD1_9PEZI</name>
<accession>A0AA39WDD1</accession>
<evidence type="ECO:0000313" key="9">
    <source>
        <dbReference type="Proteomes" id="UP001175000"/>
    </source>
</evidence>
<evidence type="ECO:0000256" key="1">
    <source>
        <dbReference type="ARBA" id="ARBA00001961"/>
    </source>
</evidence>
<reference evidence="8" key="1">
    <citation type="submission" date="2023-06" db="EMBL/GenBank/DDBJ databases">
        <title>Genome-scale phylogeny and comparative genomics of the fungal order Sordariales.</title>
        <authorList>
            <consortium name="Lawrence Berkeley National Laboratory"/>
            <person name="Hensen N."/>
            <person name="Bonometti L."/>
            <person name="Westerberg I."/>
            <person name="Brannstrom I.O."/>
            <person name="Guillou S."/>
            <person name="Cros-Aarteil S."/>
            <person name="Calhoun S."/>
            <person name="Haridas S."/>
            <person name="Kuo A."/>
            <person name="Mondo S."/>
            <person name="Pangilinan J."/>
            <person name="Riley R."/>
            <person name="Labutti K."/>
            <person name="Andreopoulos B."/>
            <person name="Lipzen A."/>
            <person name="Chen C."/>
            <person name="Yanf M."/>
            <person name="Daum C."/>
            <person name="Ng V."/>
            <person name="Clum A."/>
            <person name="Steindorff A."/>
            <person name="Ohm R."/>
            <person name="Martin F."/>
            <person name="Silar P."/>
            <person name="Natvig D."/>
            <person name="Lalanne C."/>
            <person name="Gautier V."/>
            <person name="Ament-Velasquez S.L."/>
            <person name="Kruys A."/>
            <person name="Hutchinson M.I."/>
            <person name="Powell A.J."/>
            <person name="Barry K."/>
            <person name="Miller A.N."/>
            <person name="Grigoriev I.V."/>
            <person name="Debuchy R."/>
            <person name="Gladieux P."/>
            <person name="Thoren M.H."/>
            <person name="Johannesson H."/>
        </authorList>
    </citation>
    <scope>NUCLEOTIDE SEQUENCE</scope>
    <source>
        <strain evidence="8">CBS 606.72</strain>
    </source>
</reference>
<evidence type="ECO:0000256" key="2">
    <source>
        <dbReference type="ARBA" id="ARBA00022723"/>
    </source>
</evidence>
<proteinExistence type="predicted"/>
<evidence type="ECO:0000256" key="6">
    <source>
        <dbReference type="SAM" id="MobiDB-lite"/>
    </source>
</evidence>
<dbReference type="PANTHER" id="PTHR10869:SF242">
    <property type="entry name" value="PROLYL 4-HYDROXYLASE ALPHA SUBUNIT DOMAIN-CONTAINING PROTEIN"/>
    <property type="match status" value="1"/>
</dbReference>
<keyword evidence="5" id="KW-0408">Iron</keyword>
<gene>
    <name evidence="8" type="ORF">B0T14DRAFT_437148</name>
</gene>
<comment type="cofactor">
    <cofactor evidence="1">
        <name>L-ascorbate</name>
        <dbReference type="ChEBI" id="CHEBI:38290"/>
    </cofactor>
</comment>
<dbReference type="AlphaFoldDB" id="A0AA39WDD1"/>
<evidence type="ECO:0000256" key="5">
    <source>
        <dbReference type="ARBA" id="ARBA00023004"/>
    </source>
</evidence>
<keyword evidence="3" id="KW-0223">Dioxygenase</keyword>